<protein>
    <submittedName>
        <fullName evidence="2">Uncharacterized protein</fullName>
    </submittedName>
</protein>
<feature type="chain" id="PRO_5043053502" evidence="1">
    <location>
        <begin position="26"/>
        <end position="275"/>
    </location>
</feature>
<name>A0AAN8NZ90_9PEZI</name>
<gene>
    <name evidence="2" type="ORF">TWF506_000131</name>
</gene>
<keyword evidence="1" id="KW-0732">Signal</keyword>
<organism evidence="2 3">
    <name type="scientific">Arthrobotrys conoides</name>
    <dbReference type="NCBI Taxonomy" id="74498"/>
    <lineage>
        <taxon>Eukaryota</taxon>
        <taxon>Fungi</taxon>
        <taxon>Dikarya</taxon>
        <taxon>Ascomycota</taxon>
        <taxon>Pezizomycotina</taxon>
        <taxon>Orbiliomycetes</taxon>
        <taxon>Orbiliales</taxon>
        <taxon>Orbiliaceae</taxon>
        <taxon>Arthrobotrys</taxon>
    </lineage>
</organism>
<accession>A0AAN8NZ90</accession>
<evidence type="ECO:0000313" key="2">
    <source>
        <dbReference type="EMBL" id="KAK6519836.1"/>
    </source>
</evidence>
<sequence>MQLLSLTPSRMAVLVLGLSIQLARGMIVQLTVQEFDTVVQSKLYELNGLRETLNDIIEMVTQTATFGPGAVGTARWPSLETMIVNSDAYITNAGAQTADGAPGSDTIANELAAAVRNIPNIQVTLHRDTWGDREGQPYAQNIWTRIKEFFDYLTNSGMINVERASSLLSWLYDADFDPIVGIYTLDTDKKDILQVAAGTVSLELEQYATKMMDLETLLQRGSDPITQFVADYSGVFNNLKTVIGDIEAEYNPRGLASLAARLQGPVLVNYGNFGL</sequence>
<dbReference type="AlphaFoldDB" id="A0AAN8NZ90"/>
<dbReference type="EMBL" id="JAVHJM010000001">
    <property type="protein sequence ID" value="KAK6519836.1"/>
    <property type="molecule type" value="Genomic_DNA"/>
</dbReference>
<dbReference type="Proteomes" id="UP001307849">
    <property type="component" value="Unassembled WGS sequence"/>
</dbReference>
<keyword evidence="3" id="KW-1185">Reference proteome</keyword>
<reference evidence="2 3" key="1">
    <citation type="submission" date="2019-10" db="EMBL/GenBank/DDBJ databases">
        <authorList>
            <person name="Palmer J.M."/>
        </authorList>
    </citation>
    <scope>NUCLEOTIDE SEQUENCE [LARGE SCALE GENOMIC DNA]</scope>
    <source>
        <strain evidence="2 3">TWF506</strain>
    </source>
</reference>
<comment type="caution">
    <text evidence="2">The sequence shown here is derived from an EMBL/GenBank/DDBJ whole genome shotgun (WGS) entry which is preliminary data.</text>
</comment>
<proteinExistence type="predicted"/>
<evidence type="ECO:0000256" key="1">
    <source>
        <dbReference type="SAM" id="SignalP"/>
    </source>
</evidence>
<feature type="signal peptide" evidence="1">
    <location>
        <begin position="1"/>
        <end position="25"/>
    </location>
</feature>
<evidence type="ECO:0000313" key="3">
    <source>
        <dbReference type="Proteomes" id="UP001307849"/>
    </source>
</evidence>